<evidence type="ECO:0000256" key="8">
    <source>
        <dbReference type="ARBA" id="ARBA00035498"/>
    </source>
</evidence>
<dbReference type="PANTHER" id="PTHR12220">
    <property type="entry name" value="50S/60S RIBOSOMAL PROTEIN L16"/>
    <property type="match status" value="1"/>
</dbReference>
<evidence type="ECO:0000256" key="1">
    <source>
        <dbReference type="ARBA" id="ARBA00008931"/>
    </source>
</evidence>
<dbReference type="EMBL" id="CGIG01000001">
    <property type="protein sequence ID" value="CPR16481.1"/>
    <property type="molecule type" value="Genomic_DNA"/>
</dbReference>
<dbReference type="SUPFAM" id="SSF54686">
    <property type="entry name" value="Ribosomal protein L16p/L10e"/>
    <property type="match status" value="1"/>
</dbReference>
<dbReference type="Proteomes" id="UP000044377">
    <property type="component" value="Unassembled WGS sequence"/>
</dbReference>
<dbReference type="GO" id="GO:0006412">
    <property type="term" value="P:translation"/>
    <property type="evidence" value="ECO:0007669"/>
    <property type="project" value="InterPro"/>
</dbReference>
<name>A0A0G4JUN8_9GAMM</name>
<evidence type="ECO:0000256" key="5">
    <source>
        <dbReference type="ARBA" id="ARBA00022980"/>
    </source>
</evidence>
<dbReference type="STRING" id="1109412.BN1221_02098"/>
<dbReference type="GO" id="GO:0000049">
    <property type="term" value="F:tRNA binding"/>
    <property type="evidence" value="ECO:0007669"/>
    <property type="project" value="UniProtKB-KW"/>
</dbReference>
<dbReference type="GO" id="GO:0019843">
    <property type="term" value="F:rRNA binding"/>
    <property type="evidence" value="ECO:0007669"/>
    <property type="project" value="UniProtKB-KW"/>
</dbReference>
<evidence type="ECO:0000256" key="2">
    <source>
        <dbReference type="ARBA" id="ARBA00022555"/>
    </source>
</evidence>
<keyword evidence="6" id="KW-0687">Ribonucleoprotein</keyword>
<dbReference type="AlphaFoldDB" id="A0A0G4JUN8"/>
<dbReference type="InterPro" id="IPR036920">
    <property type="entry name" value="Ribosomal_uL16_sf"/>
</dbReference>
<dbReference type="PANTHER" id="PTHR12220:SF13">
    <property type="entry name" value="LARGE RIBOSOMAL SUBUNIT PROTEIN UL16M"/>
    <property type="match status" value="1"/>
</dbReference>
<evidence type="ECO:0000313" key="9">
    <source>
        <dbReference type="EMBL" id="CPR16481.1"/>
    </source>
</evidence>
<dbReference type="Pfam" id="PF00252">
    <property type="entry name" value="Ribosomal_L16"/>
    <property type="match status" value="1"/>
</dbReference>
<dbReference type="Gene3D" id="3.90.1170.10">
    <property type="entry name" value="Ribosomal protein L10e/L16"/>
    <property type="match status" value="1"/>
</dbReference>
<reference evidence="10" key="1">
    <citation type="submission" date="2015-01" db="EMBL/GenBank/DDBJ databases">
        <authorList>
            <person name="Paterson Steve"/>
        </authorList>
    </citation>
    <scope>NUCLEOTIDE SEQUENCE [LARGE SCALE GENOMIC DNA]</scope>
    <source>
        <strain evidence="10">OBR1</strain>
    </source>
</reference>
<proteinExistence type="inferred from homology"/>
<evidence type="ECO:0000256" key="7">
    <source>
        <dbReference type="ARBA" id="ARBA00035198"/>
    </source>
</evidence>
<keyword evidence="3" id="KW-0699">rRNA-binding</keyword>
<evidence type="ECO:0000256" key="4">
    <source>
        <dbReference type="ARBA" id="ARBA00022884"/>
    </source>
</evidence>
<organism evidence="9 10">
    <name type="scientific">Brenneria goodwinii</name>
    <dbReference type="NCBI Taxonomy" id="1109412"/>
    <lineage>
        <taxon>Bacteria</taxon>
        <taxon>Pseudomonadati</taxon>
        <taxon>Pseudomonadota</taxon>
        <taxon>Gammaproteobacteria</taxon>
        <taxon>Enterobacterales</taxon>
        <taxon>Pectobacteriaceae</taxon>
        <taxon>Brenneria</taxon>
    </lineage>
</organism>
<keyword evidence="5 9" id="KW-0689">Ribosomal protein</keyword>
<dbReference type="InterPro" id="IPR047873">
    <property type="entry name" value="Ribosomal_uL16"/>
</dbReference>
<comment type="similarity">
    <text evidence="1">Belongs to the universal ribosomal protein uL16 family.</text>
</comment>
<dbReference type="InterPro" id="IPR016180">
    <property type="entry name" value="Ribosomal_uL16_dom"/>
</dbReference>
<evidence type="ECO:0000256" key="3">
    <source>
        <dbReference type="ARBA" id="ARBA00022730"/>
    </source>
</evidence>
<dbReference type="CDD" id="cd01433">
    <property type="entry name" value="Ribosomal_L16_L10e"/>
    <property type="match status" value="1"/>
</dbReference>
<gene>
    <name evidence="9" type="ORF">BN1221_02098</name>
</gene>
<keyword evidence="10" id="KW-1185">Reference proteome</keyword>
<accession>A0A0G4JUN8</accession>
<sequence>MGKGKGNVEYWVALIQPGKVLYEMDGVPEELAREAFQLAAAKLPIKTTFVTKTVM</sequence>
<evidence type="ECO:0000256" key="6">
    <source>
        <dbReference type="ARBA" id="ARBA00023274"/>
    </source>
</evidence>
<keyword evidence="4" id="KW-0694">RNA-binding</keyword>
<dbReference type="GO" id="GO:0003735">
    <property type="term" value="F:structural constituent of ribosome"/>
    <property type="evidence" value="ECO:0007669"/>
    <property type="project" value="InterPro"/>
</dbReference>
<keyword evidence="2" id="KW-0820">tRNA-binding</keyword>
<evidence type="ECO:0000313" key="10">
    <source>
        <dbReference type="Proteomes" id="UP000044377"/>
    </source>
</evidence>
<dbReference type="InterPro" id="IPR000114">
    <property type="entry name" value="Ribosomal_uL16_bact-type"/>
</dbReference>
<protein>
    <recommendedName>
        <fullName evidence="7">Large ribosomal subunit protein uL16</fullName>
    </recommendedName>
    <alternativeName>
        <fullName evidence="8">50S ribosomal protein L16</fullName>
    </alternativeName>
</protein>
<dbReference type="GO" id="GO:0022625">
    <property type="term" value="C:cytosolic large ribosomal subunit"/>
    <property type="evidence" value="ECO:0007669"/>
    <property type="project" value="TreeGrafter"/>
</dbReference>